<protein>
    <recommendedName>
        <fullName evidence="9">ATP-dependent DNA helicase</fullName>
        <ecNumber evidence="9">5.6.2.3</ecNumber>
    </recommendedName>
</protein>
<dbReference type="InterPro" id="IPR011320">
    <property type="entry name" value="RNase_H1_N"/>
</dbReference>
<dbReference type="GO" id="GO:0005524">
    <property type="term" value="F:ATP binding"/>
    <property type="evidence" value="ECO:0007669"/>
    <property type="project" value="UniProtKB-KW"/>
</dbReference>
<dbReference type="Gene3D" id="3.40.970.10">
    <property type="entry name" value="Ribonuclease H1, N-terminal domain"/>
    <property type="match status" value="1"/>
</dbReference>
<evidence type="ECO:0000256" key="6">
    <source>
        <dbReference type="ARBA" id="ARBA00023125"/>
    </source>
</evidence>
<keyword evidence="2 9" id="KW-0227">DNA damage</keyword>
<evidence type="ECO:0000256" key="2">
    <source>
        <dbReference type="ARBA" id="ARBA00022763"/>
    </source>
</evidence>
<dbReference type="GO" id="GO:0006310">
    <property type="term" value="P:DNA recombination"/>
    <property type="evidence" value="ECO:0007669"/>
    <property type="project" value="UniProtKB-KW"/>
</dbReference>
<dbReference type="CDD" id="cd18809">
    <property type="entry name" value="SF1_C_RecD"/>
    <property type="match status" value="1"/>
</dbReference>
<feature type="compositionally biased region" description="Acidic residues" evidence="10">
    <location>
        <begin position="719"/>
        <end position="731"/>
    </location>
</feature>
<keyword evidence="4 9" id="KW-0347">Helicase</keyword>
<dbReference type="eggNOG" id="KOG0987">
    <property type="taxonomic scope" value="Eukaryota"/>
</dbReference>
<evidence type="ECO:0000256" key="10">
    <source>
        <dbReference type="SAM" id="MobiDB-lite"/>
    </source>
</evidence>
<proteinExistence type="inferred from homology"/>
<feature type="region of interest" description="Disordered" evidence="10">
    <location>
        <begin position="111"/>
        <end position="188"/>
    </location>
</feature>
<evidence type="ECO:0000313" key="12">
    <source>
        <dbReference type="EMBL" id="EPE26994.1"/>
    </source>
</evidence>
<feature type="compositionally biased region" description="Basic and acidic residues" evidence="10">
    <location>
        <begin position="154"/>
        <end position="168"/>
    </location>
</feature>
<dbReference type="STRING" id="1116229.S3CPA4"/>
<evidence type="ECO:0000259" key="11">
    <source>
        <dbReference type="SMART" id="SM00382"/>
    </source>
</evidence>
<keyword evidence="7 9" id="KW-0234">DNA repair</keyword>
<evidence type="ECO:0000256" key="5">
    <source>
        <dbReference type="ARBA" id="ARBA00022840"/>
    </source>
</evidence>
<dbReference type="InterPro" id="IPR010285">
    <property type="entry name" value="DNA_helicase_pif1-like_DEAD"/>
</dbReference>
<dbReference type="InterPro" id="IPR003593">
    <property type="entry name" value="AAA+_ATPase"/>
</dbReference>
<evidence type="ECO:0000256" key="7">
    <source>
        <dbReference type="ARBA" id="ARBA00023204"/>
    </source>
</evidence>
<dbReference type="GO" id="GO:0000723">
    <property type="term" value="P:telomere maintenance"/>
    <property type="evidence" value="ECO:0007669"/>
    <property type="project" value="InterPro"/>
</dbReference>
<sequence length="731" mass="82348">MLYLHSTRLTTTKLGNRLCTNVLMGRKRSTKAAYVVFIGRTRGVFTSWSECEAQIHGYPGNSQKGFESAAEARTAWKEFRRSTQWTPSLTPLEIPDRLPAQDLLTKNIDLFDPKEHQASSRKRNFEAMNTPSPLEPASEPARYKKSNQNATTREIAKPNKSPELKLEPSDPTYLQKGELANGEEPASVKLTSEQQAVVDMALTGANIFLTGAAGSGKTVTLREMIRRLQKRYQSKNNSDHPCVQVVAPTGIAALPLDGKTTFSFAGWNPDSLQQPMERLLANVRKSTREAVDRLRVLIIEEISMVENQFLERLNRLLQSILMSNAPFGGIQVILVGDFHQLPPVKPFENCIECGEMMVHDKVIAPVWDKLKLRFVKLEQIHRQKDTGFQGVLNKIRNGQVLENSEWDELERTKELPPQAVATRLMSLVNDVTRFNNRELGRLNTQVRSWKAFDVSNKKRTEDADKFDPRCQMIAQKCQEFKDALMKYHRLPTDLNLKVGAKVVLLSNLSPKSGLVNGSQGEVVGFADTTTWTSKDDEGTYQRECADQFTTMNSFWRPVVRFANGQTKTIPHVVQSSTKISGEDRYHVARTQIPLTLAWALSIHKSQGMTLQYAEVSSRGLFETGQLYVGLSRVTSLEGLIVTGFSREKTVMDPDVIEFYEKTAWEDLSRSDVSPSTESKTEAAAPNEWWKGDYVPLFVGKAHPAQVKYPQLPPFKTEICDSDEEDSQDEQG</sequence>
<dbReference type="InterPro" id="IPR049163">
    <property type="entry name" value="Pif1-like_2B_dom"/>
</dbReference>
<dbReference type="Pfam" id="PF21530">
    <property type="entry name" value="Pif1_2B_dom"/>
    <property type="match status" value="1"/>
</dbReference>
<gene>
    <name evidence="12" type="ORF">GLAREA_02908</name>
</gene>
<dbReference type="SMART" id="SM00382">
    <property type="entry name" value="AAA"/>
    <property type="match status" value="1"/>
</dbReference>
<dbReference type="EC" id="5.6.2.3" evidence="9"/>
<dbReference type="RefSeq" id="XP_008086184.1">
    <property type="nucleotide sequence ID" value="XM_008087993.1"/>
</dbReference>
<dbReference type="InterPro" id="IPR009027">
    <property type="entry name" value="Ribosomal_bL9/RNase_H1_N"/>
</dbReference>
<accession>S3CPA4</accession>
<dbReference type="Gene3D" id="3.40.50.300">
    <property type="entry name" value="P-loop containing nucleotide triphosphate hydrolases"/>
    <property type="match status" value="1"/>
</dbReference>
<keyword evidence="8" id="KW-0413">Isomerase</keyword>
<comment type="cofactor">
    <cofactor evidence="9">
        <name>Mg(2+)</name>
        <dbReference type="ChEBI" id="CHEBI:18420"/>
    </cofactor>
</comment>
<dbReference type="Proteomes" id="UP000016922">
    <property type="component" value="Unassembled WGS sequence"/>
</dbReference>
<dbReference type="InterPro" id="IPR037056">
    <property type="entry name" value="RNase_H1_N_sf"/>
</dbReference>
<feature type="region of interest" description="Disordered" evidence="10">
    <location>
        <begin position="712"/>
        <end position="731"/>
    </location>
</feature>
<feature type="domain" description="AAA+ ATPase" evidence="11">
    <location>
        <begin position="203"/>
        <end position="347"/>
    </location>
</feature>
<keyword evidence="1 9" id="KW-0547">Nucleotide-binding</keyword>
<dbReference type="GO" id="GO:0016887">
    <property type="term" value="F:ATP hydrolysis activity"/>
    <property type="evidence" value="ECO:0007669"/>
    <property type="project" value="RHEA"/>
</dbReference>
<comment type="similarity">
    <text evidence="9">Belongs to the helicase family.</text>
</comment>
<dbReference type="GO" id="GO:0043139">
    <property type="term" value="F:5'-3' DNA helicase activity"/>
    <property type="evidence" value="ECO:0007669"/>
    <property type="project" value="UniProtKB-EC"/>
</dbReference>
<dbReference type="GeneID" id="19461964"/>
<reference evidence="12 13" key="1">
    <citation type="journal article" date="2013" name="BMC Genomics">
        <title>Genomics-driven discovery of the pneumocandin biosynthetic gene cluster in the fungus Glarea lozoyensis.</title>
        <authorList>
            <person name="Chen L."/>
            <person name="Yue Q."/>
            <person name="Zhang X."/>
            <person name="Xiang M."/>
            <person name="Wang C."/>
            <person name="Li S."/>
            <person name="Che Y."/>
            <person name="Ortiz-Lopez F.J."/>
            <person name="Bills G.F."/>
            <person name="Liu X."/>
            <person name="An Z."/>
        </authorList>
    </citation>
    <scope>NUCLEOTIDE SEQUENCE [LARGE SCALE GENOMIC DNA]</scope>
    <source>
        <strain evidence="13">ATCC 20868 / MF5171</strain>
    </source>
</reference>
<keyword evidence="5 9" id="KW-0067">ATP-binding</keyword>
<evidence type="ECO:0000256" key="3">
    <source>
        <dbReference type="ARBA" id="ARBA00022801"/>
    </source>
</evidence>
<organism evidence="12 13">
    <name type="scientific">Glarea lozoyensis (strain ATCC 20868 / MF5171)</name>
    <dbReference type="NCBI Taxonomy" id="1116229"/>
    <lineage>
        <taxon>Eukaryota</taxon>
        <taxon>Fungi</taxon>
        <taxon>Dikarya</taxon>
        <taxon>Ascomycota</taxon>
        <taxon>Pezizomycotina</taxon>
        <taxon>Leotiomycetes</taxon>
        <taxon>Helotiales</taxon>
        <taxon>Helotiaceae</taxon>
        <taxon>Glarea</taxon>
    </lineage>
</organism>
<dbReference type="OrthoDB" id="432234at2759"/>
<dbReference type="InterPro" id="IPR027417">
    <property type="entry name" value="P-loop_NTPase"/>
</dbReference>
<evidence type="ECO:0000256" key="1">
    <source>
        <dbReference type="ARBA" id="ARBA00022741"/>
    </source>
</evidence>
<evidence type="ECO:0000313" key="13">
    <source>
        <dbReference type="Proteomes" id="UP000016922"/>
    </source>
</evidence>
<dbReference type="Pfam" id="PF05970">
    <property type="entry name" value="PIF1"/>
    <property type="match status" value="1"/>
</dbReference>
<dbReference type="Pfam" id="PF01693">
    <property type="entry name" value="Cauli_VI"/>
    <property type="match status" value="1"/>
</dbReference>
<dbReference type="SUPFAM" id="SSF55658">
    <property type="entry name" value="L9 N-domain-like"/>
    <property type="match status" value="1"/>
</dbReference>
<keyword evidence="6" id="KW-0238">DNA-binding</keyword>
<keyword evidence="9" id="KW-0233">DNA recombination</keyword>
<dbReference type="EMBL" id="KE145370">
    <property type="protein sequence ID" value="EPE26994.1"/>
    <property type="molecule type" value="Genomic_DNA"/>
</dbReference>
<dbReference type="PANTHER" id="PTHR47642">
    <property type="entry name" value="ATP-DEPENDENT DNA HELICASE"/>
    <property type="match status" value="1"/>
</dbReference>
<dbReference type="AlphaFoldDB" id="S3CPA4"/>
<keyword evidence="13" id="KW-1185">Reference proteome</keyword>
<dbReference type="GO" id="GO:0006281">
    <property type="term" value="P:DNA repair"/>
    <property type="evidence" value="ECO:0007669"/>
    <property type="project" value="UniProtKB-KW"/>
</dbReference>
<dbReference type="InterPro" id="IPR051055">
    <property type="entry name" value="PIF1_helicase"/>
</dbReference>
<keyword evidence="3 9" id="KW-0378">Hydrolase</keyword>
<dbReference type="SUPFAM" id="SSF52540">
    <property type="entry name" value="P-loop containing nucleoside triphosphate hydrolases"/>
    <property type="match status" value="2"/>
</dbReference>
<dbReference type="OMA" id="VFRQQDN"/>
<comment type="catalytic activity">
    <reaction evidence="9">
        <text>ATP + H2O = ADP + phosphate + H(+)</text>
        <dbReference type="Rhea" id="RHEA:13065"/>
        <dbReference type="ChEBI" id="CHEBI:15377"/>
        <dbReference type="ChEBI" id="CHEBI:15378"/>
        <dbReference type="ChEBI" id="CHEBI:30616"/>
        <dbReference type="ChEBI" id="CHEBI:43474"/>
        <dbReference type="ChEBI" id="CHEBI:456216"/>
        <dbReference type="EC" id="5.6.2.3"/>
    </reaction>
</comment>
<dbReference type="HOGENOM" id="CLU_001613_7_4_1"/>
<dbReference type="PANTHER" id="PTHR47642:SF5">
    <property type="entry name" value="ATP-DEPENDENT DNA HELICASE"/>
    <property type="match status" value="1"/>
</dbReference>
<name>S3CPA4_GLAL2</name>
<dbReference type="KEGG" id="glz:GLAREA_02908"/>
<evidence type="ECO:0000256" key="4">
    <source>
        <dbReference type="ARBA" id="ARBA00022806"/>
    </source>
</evidence>
<evidence type="ECO:0000256" key="9">
    <source>
        <dbReference type="RuleBase" id="RU363044"/>
    </source>
</evidence>
<evidence type="ECO:0000256" key="8">
    <source>
        <dbReference type="ARBA" id="ARBA00023235"/>
    </source>
</evidence>